<evidence type="ECO:0000256" key="3">
    <source>
        <dbReference type="ARBA" id="ARBA00023163"/>
    </source>
</evidence>
<dbReference type="EMBL" id="CP003697">
    <property type="protein sequence ID" value="AGF73456.1"/>
    <property type="molecule type" value="Genomic_DNA"/>
</dbReference>
<evidence type="ECO:0000313" key="6">
    <source>
        <dbReference type="EMBL" id="AGF73456.1"/>
    </source>
</evidence>
<dbReference type="HOGENOM" id="CLU_049704_2_2_11"/>
<dbReference type="InterPro" id="IPR020449">
    <property type="entry name" value="Tscrpt_reg_AraC-type_HTH"/>
</dbReference>
<dbReference type="OrthoDB" id="9799345at2"/>
<dbReference type="SMART" id="SM00342">
    <property type="entry name" value="HTH_ARAC"/>
    <property type="match status" value="1"/>
</dbReference>
<dbReference type="Pfam" id="PF12833">
    <property type="entry name" value="HTH_18"/>
    <property type="match status" value="1"/>
</dbReference>
<evidence type="ECO:0000259" key="5">
    <source>
        <dbReference type="PROSITE" id="PS01124"/>
    </source>
</evidence>
<dbReference type="InterPro" id="IPR009057">
    <property type="entry name" value="Homeodomain-like_sf"/>
</dbReference>
<dbReference type="eggNOG" id="COG2207">
    <property type="taxonomic scope" value="Bacteria"/>
</dbReference>
<evidence type="ECO:0000256" key="1">
    <source>
        <dbReference type="ARBA" id="ARBA00023015"/>
    </source>
</evidence>
<dbReference type="Pfam" id="PF14525">
    <property type="entry name" value="AraC_binding_2"/>
    <property type="match status" value="1"/>
</dbReference>
<gene>
    <name evidence="6" type="ORF">A605_12300</name>
</gene>
<dbReference type="InterPro" id="IPR018060">
    <property type="entry name" value="HTH_AraC"/>
</dbReference>
<dbReference type="STRING" id="1121362.A605_12300"/>
<feature type="domain" description="HTH araC/xylS-type" evidence="5">
    <location>
        <begin position="241"/>
        <end position="342"/>
    </location>
</feature>
<keyword evidence="3" id="KW-0804">Transcription</keyword>
<dbReference type="KEGG" id="chn:A605_12300"/>
<keyword evidence="7" id="KW-1185">Reference proteome</keyword>
<dbReference type="InterPro" id="IPR018062">
    <property type="entry name" value="HTH_AraC-typ_CS"/>
</dbReference>
<dbReference type="PROSITE" id="PS01124">
    <property type="entry name" value="HTH_ARAC_FAMILY_2"/>
    <property type="match status" value="1"/>
</dbReference>
<dbReference type="AlphaFoldDB" id="M1P9X1"/>
<dbReference type="RefSeq" id="WP_015401871.1">
    <property type="nucleotide sequence ID" value="NC_020302.1"/>
</dbReference>
<sequence length="350" mass="38149">MPKEQPKRSAQILRFTTRGLSPESRVQLWEGHNARALIPLDIRTIDDSPMRSQQTNLHLPSVRMASVIGTSQIVERSESFISENPTGMMAVFFAVEGEAFFFHRGGHLNLHPGQAVVYDADRPFVRGFSRGLREIVLTIPKDLYAELVGPSGPDLPAVFDFGAGAGASEQALANLLQATLSMVAPPAPVAEPEREAEPGQRQAADGRGDLRPNLARAEEDTFGLLRLVLGAPDSSAAGLVASAKNFIERHLADQNLSPARVAAAVGISERQLGRHFADAGTTVGRYIQGRRLELARDLLASPDHGRLTVAEVAVRSGFPSQSHFGRVFRRRFGITPLQWRKEARRGLLYG</sequence>
<dbReference type="GO" id="GO:0043565">
    <property type="term" value="F:sequence-specific DNA binding"/>
    <property type="evidence" value="ECO:0007669"/>
    <property type="project" value="InterPro"/>
</dbReference>
<keyword evidence="2" id="KW-0238">DNA-binding</keyword>
<dbReference type="PATRIC" id="fig|1121362.3.peg.2497"/>
<dbReference type="PANTHER" id="PTHR46796:SF6">
    <property type="entry name" value="ARAC SUBFAMILY"/>
    <property type="match status" value="1"/>
</dbReference>
<dbReference type="InterPro" id="IPR035418">
    <property type="entry name" value="AraC-bd_2"/>
</dbReference>
<name>M1P9X1_9CORY</name>
<feature type="compositionally biased region" description="Basic and acidic residues" evidence="4">
    <location>
        <begin position="191"/>
        <end position="210"/>
    </location>
</feature>
<accession>M1P9X1</accession>
<evidence type="ECO:0000256" key="4">
    <source>
        <dbReference type="SAM" id="MobiDB-lite"/>
    </source>
</evidence>
<dbReference type="PRINTS" id="PR00032">
    <property type="entry name" value="HTHARAC"/>
</dbReference>
<protein>
    <submittedName>
        <fullName evidence="6">AraC family transcriptional regulator</fullName>
    </submittedName>
</protein>
<dbReference type="Proteomes" id="UP000011723">
    <property type="component" value="Chromosome"/>
</dbReference>
<dbReference type="PROSITE" id="PS00041">
    <property type="entry name" value="HTH_ARAC_FAMILY_1"/>
    <property type="match status" value="1"/>
</dbReference>
<keyword evidence="1" id="KW-0805">Transcription regulation</keyword>
<organism evidence="6 7">
    <name type="scientific">Corynebacterium halotolerans YIM 70093 = DSM 44683</name>
    <dbReference type="NCBI Taxonomy" id="1121362"/>
    <lineage>
        <taxon>Bacteria</taxon>
        <taxon>Bacillati</taxon>
        <taxon>Actinomycetota</taxon>
        <taxon>Actinomycetes</taxon>
        <taxon>Mycobacteriales</taxon>
        <taxon>Corynebacteriaceae</taxon>
        <taxon>Corynebacterium</taxon>
    </lineage>
</organism>
<dbReference type="SUPFAM" id="SSF46689">
    <property type="entry name" value="Homeodomain-like"/>
    <property type="match status" value="1"/>
</dbReference>
<reference evidence="6 7" key="1">
    <citation type="journal article" date="2012" name="Stand. Genomic Sci.">
        <title>Genome sequence of the halotolerant bacterium Corynebacterium halotolerans type strain YIM 70093(T) (= DSM 44683(T)).</title>
        <authorList>
            <person name="Ruckert C."/>
            <person name="Albersmeier A."/>
            <person name="Al-Dilaimi A."/>
            <person name="Niehaus K."/>
            <person name="Szczepanowski R."/>
            <person name="Kalinowski J."/>
        </authorList>
    </citation>
    <scope>NUCLEOTIDE SEQUENCE [LARGE SCALE GENOMIC DNA]</scope>
    <source>
        <strain evidence="6">YIM 70093</strain>
    </source>
</reference>
<proteinExistence type="predicted"/>
<evidence type="ECO:0000256" key="2">
    <source>
        <dbReference type="ARBA" id="ARBA00023125"/>
    </source>
</evidence>
<dbReference type="InterPro" id="IPR050204">
    <property type="entry name" value="AraC_XylS_family_regulators"/>
</dbReference>
<dbReference type="GO" id="GO:0003700">
    <property type="term" value="F:DNA-binding transcription factor activity"/>
    <property type="evidence" value="ECO:0007669"/>
    <property type="project" value="InterPro"/>
</dbReference>
<dbReference type="PANTHER" id="PTHR46796">
    <property type="entry name" value="HTH-TYPE TRANSCRIPTIONAL ACTIVATOR RHAS-RELATED"/>
    <property type="match status" value="1"/>
</dbReference>
<evidence type="ECO:0000313" key="7">
    <source>
        <dbReference type="Proteomes" id="UP000011723"/>
    </source>
</evidence>
<dbReference type="Gene3D" id="1.10.10.60">
    <property type="entry name" value="Homeodomain-like"/>
    <property type="match status" value="1"/>
</dbReference>
<feature type="region of interest" description="Disordered" evidence="4">
    <location>
        <begin position="187"/>
        <end position="212"/>
    </location>
</feature>